<keyword evidence="2" id="KW-1185">Reference proteome</keyword>
<protein>
    <submittedName>
        <fullName evidence="1">Uncharacterized protein</fullName>
    </submittedName>
</protein>
<reference evidence="2" key="1">
    <citation type="submission" date="2016-06" db="EMBL/GenBank/DDBJ databases">
        <authorList>
            <person name="Varghese N."/>
            <person name="Submissions Spin"/>
        </authorList>
    </citation>
    <scope>NUCLEOTIDE SEQUENCE [LARGE SCALE GENOMIC DNA]</scope>
    <source>
        <strain evidence="2">DSM 45431</strain>
    </source>
</reference>
<dbReference type="EMBL" id="FMHV01000002">
    <property type="protein sequence ID" value="SCL17772.1"/>
    <property type="molecule type" value="Genomic_DNA"/>
</dbReference>
<dbReference type="AlphaFoldDB" id="A0A1C6RKS3"/>
<evidence type="ECO:0000313" key="2">
    <source>
        <dbReference type="Proteomes" id="UP000199413"/>
    </source>
</evidence>
<proteinExistence type="predicted"/>
<dbReference type="Proteomes" id="UP000199413">
    <property type="component" value="Unassembled WGS sequence"/>
</dbReference>
<evidence type="ECO:0000313" key="1">
    <source>
        <dbReference type="EMBL" id="SCL17772.1"/>
    </source>
</evidence>
<accession>A0A1C6RKS3</accession>
<name>A0A1C6RKS3_9ACTN</name>
<sequence>MCVGTDFVLEPASGQPAGIKVRTAFRVLVPGVVIAVRTAGVMSARRAQELNNGSDRWPVRQWDAVGKRDG</sequence>
<organism evidence="1 2">
    <name type="scientific">Micromonospora rhizosphaerae</name>
    <dbReference type="NCBI Taxonomy" id="568872"/>
    <lineage>
        <taxon>Bacteria</taxon>
        <taxon>Bacillati</taxon>
        <taxon>Actinomycetota</taxon>
        <taxon>Actinomycetes</taxon>
        <taxon>Micromonosporales</taxon>
        <taxon>Micromonosporaceae</taxon>
        <taxon>Micromonospora</taxon>
    </lineage>
</organism>
<gene>
    <name evidence="1" type="ORF">GA0070624_1374</name>
</gene>